<reference evidence="3 4" key="1">
    <citation type="submission" date="2022-10" db="EMBL/GenBank/DDBJ databases">
        <title>High-quality genome sequences of two octocoral-associated bacteria, Endozoicomonas euniceicola EF212 and Endozoicomonas gorgoniicola PS125.</title>
        <authorList>
            <person name="Chiou Y.-J."/>
            <person name="Chen Y.-H."/>
        </authorList>
    </citation>
    <scope>NUCLEOTIDE SEQUENCE [LARGE SCALE GENOMIC DNA]</scope>
    <source>
        <strain evidence="3 4">PS125</strain>
    </source>
</reference>
<dbReference type="Pfam" id="PF06527">
    <property type="entry name" value="TniQ"/>
    <property type="match status" value="1"/>
</dbReference>
<organism evidence="3 4">
    <name type="scientific">Endozoicomonas gorgoniicola</name>
    <dbReference type="NCBI Taxonomy" id="1234144"/>
    <lineage>
        <taxon>Bacteria</taxon>
        <taxon>Pseudomonadati</taxon>
        <taxon>Pseudomonadota</taxon>
        <taxon>Gammaproteobacteria</taxon>
        <taxon>Oceanospirillales</taxon>
        <taxon>Endozoicomonadaceae</taxon>
        <taxon>Endozoicomonas</taxon>
    </lineage>
</organism>
<proteinExistence type="predicted"/>
<evidence type="ECO:0000259" key="1">
    <source>
        <dbReference type="Pfam" id="PF06527"/>
    </source>
</evidence>
<keyword evidence="4" id="KW-1185">Reference proteome</keyword>
<evidence type="ECO:0000313" key="3">
    <source>
        <dbReference type="EMBL" id="MCW7556371.1"/>
    </source>
</evidence>
<feature type="domain" description="Transposon Tn7 transposition protein TnsD C-terminal" evidence="2">
    <location>
        <begin position="218"/>
        <end position="552"/>
    </location>
</feature>
<dbReference type="Proteomes" id="UP001209854">
    <property type="component" value="Unassembled WGS sequence"/>
</dbReference>
<dbReference type="EMBL" id="JAPFCC010000001">
    <property type="protein sequence ID" value="MCW7556371.1"/>
    <property type="molecule type" value="Genomic_DNA"/>
</dbReference>
<name>A0ABT3N425_9GAMM</name>
<dbReference type="InterPro" id="IPR032750">
    <property type="entry name" value="TnsD_C"/>
</dbReference>
<dbReference type="RefSeq" id="WP_262566059.1">
    <property type="nucleotide sequence ID" value="NZ_JAPFCC010000001.1"/>
</dbReference>
<gene>
    <name evidence="3" type="ORF">NX722_27805</name>
</gene>
<evidence type="ECO:0000313" key="4">
    <source>
        <dbReference type="Proteomes" id="UP001209854"/>
    </source>
</evidence>
<sequence>MIIKFPEPFPDETFYSWIARYHDHSANGLYKFTAYRLYGESPSCAIYGLPSGLKPFCENLRPLIIYCPEEIIDSHTILPYFSSAVIKQRIDKARTKMLQPSNTGIHGQLGSLTSLVKNFRYLRYCPVCLDDDEKHMGEPYWHRSHQLPGVLVCPFHGVPTLNATVDKQSHKHLHYASARQHARAHLRQKKIQPDNKLLSIARASSDLLKGYKTLMSGRAYREELLKKGFNQGRFINQDKLYRHFLAYWSPQLLKDVGAYPDPDKYHWLRRIGRHTENASQLHPLYHVLMTEFLDHLEQATAIVNIKPELKESYPCPNPFCNDPAPCSARLDRTHRRQKNGPLHGTITCTCGYSYSCNLEAEKHYKEHVISYGSVWKNKFIGYIQAGYTIPQMIEAMSVSRGVILRKVTEFKLNPDWQVKMPTRLESDQRIKDRIKTERKHFREYRKRYPRQSRSQIKEGMRAGYKFLDRQDKEWLLKHLPSVKQPRPRKELLNWKKRDRDYLQQVKSIVKELLSQPGKPIRITPNTISKIMGRRNLFSKVSFTKIPRTAAFLEEACNPEPYFQRRFQWAKEQLIKNGQTITRSNLIYAACLGYNLSASQESMIQELLEANHETPYTLPENKTP</sequence>
<evidence type="ECO:0000259" key="2">
    <source>
        <dbReference type="Pfam" id="PF15978"/>
    </source>
</evidence>
<protein>
    <submittedName>
        <fullName evidence="3">TnsD family transposase</fullName>
    </submittedName>
</protein>
<dbReference type="Pfam" id="PF15978">
    <property type="entry name" value="TnsD"/>
    <property type="match status" value="1"/>
</dbReference>
<feature type="domain" description="TniQ" evidence="1">
    <location>
        <begin position="5"/>
        <end position="158"/>
    </location>
</feature>
<accession>A0ABT3N425</accession>
<comment type="caution">
    <text evidence="3">The sequence shown here is derived from an EMBL/GenBank/DDBJ whole genome shotgun (WGS) entry which is preliminary data.</text>
</comment>
<dbReference type="InterPro" id="IPR009492">
    <property type="entry name" value="TniQ"/>
</dbReference>